<feature type="modified residue" description="4-aspartylphosphate" evidence="4">
    <location>
        <position position="54"/>
    </location>
</feature>
<dbReference type="Pfam" id="PF00072">
    <property type="entry name" value="Response_reg"/>
    <property type="match status" value="1"/>
</dbReference>
<comment type="caution">
    <text evidence="7">The sequence shown here is derived from an EMBL/GenBank/DDBJ whole genome shotgun (WGS) entry which is preliminary data.</text>
</comment>
<keyword evidence="1" id="KW-0805">Transcription regulation</keyword>
<dbReference type="PANTHER" id="PTHR43280">
    <property type="entry name" value="ARAC-FAMILY TRANSCRIPTIONAL REGULATOR"/>
    <property type="match status" value="1"/>
</dbReference>
<dbReference type="Gene3D" id="3.40.50.2300">
    <property type="match status" value="1"/>
</dbReference>
<feature type="domain" description="Response regulatory" evidence="6">
    <location>
        <begin position="2"/>
        <end position="119"/>
    </location>
</feature>
<evidence type="ECO:0000313" key="7">
    <source>
        <dbReference type="EMBL" id="MBB3127824.1"/>
    </source>
</evidence>
<dbReference type="PROSITE" id="PS00041">
    <property type="entry name" value="HTH_ARAC_FAMILY_1"/>
    <property type="match status" value="1"/>
</dbReference>
<name>A0A839TLT8_9BACL</name>
<keyword evidence="2" id="KW-0238">DNA-binding</keyword>
<accession>A0A839TLT8</accession>
<feature type="domain" description="HTH araC/xylS-type" evidence="5">
    <location>
        <begin position="132"/>
        <end position="231"/>
    </location>
</feature>
<dbReference type="EMBL" id="JACHXJ010000002">
    <property type="protein sequence ID" value="MBB3127824.1"/>
    <property type="molecule type" value="Genomic_DNA"/>
</dbReference>
<dbReference type="SUPFAM" id="SSF52172">
    <property type="entry name" value="CheY-like"/>
    <property type="match status" value="1"/>
</dbReference>
<evidence type="ECO:0000256" key="4">
    <source>
        <dbReference type="PROSITE-ProRule" id="PRU00169"/>
    </source>
</evidence>
<evidence type="ECO:0000259" key="5">
    <source>
        <dbReference type="PROSITE" id="PS01124"/>
    </source>
</evidence>
<organism evidence="7 8">
    <name type="scientific">Paenibacillus rhizosphaerae</name>
    <dbReference type="NCBI Taxonomy" id="297318"/>
    <lineage>
        <taxon>Bacteria</taxon>
        <taxon>Bacillati</taxon>
        <taxon>Bacillota</taxon>
        <taxon>Bacilli</taxon>
        <taxon>Bacillales</taxon>
        <taxon>Paenibacillaceae</taxon>
        <taxon>Paenibacillus</taxon>
    </lineage>
</organism>
<dbReference type="PROSITE" id="PS01124">
    <property type="entry name" value="HTH_ARAC_FAMILY_2"/>
    <property type="match status" value="1"/>
</dbReference>
<dbReference type="InterPro" id="IPR018062">
    <property type="entry name" value="HTH_AraC-typ_CS"/>
</dbReference>
<dbReference type="GO" id="GO:0000160">
    <property type="term" value="P:phosphorelay signal transduction system"/>
    <property type="evidence" value="ECO:0007669"/>
    <property type="project" value="InterPro"/>
</dbReference>
<dbReference type="AlphaFoldDB" id="A0A839TLT8"/>
<keyword evidence="4" id="KW-0597">Phosphoprotein</keyword>
<evidence type="ECO:0000256" key="2">
    <source>
        <dbReference type="ARBA" id="ARBA00023125"/>
    </source>
</evidence>
<dbReference type="InterPro" id="IPR009057">
    <property type="entry name" value="Homeodomain-like_sf"/>
</dbReference>
<dbReference type="Proteomes" id="UP000517523">
    <property type="component" value="Unassembled WGS sequence"/>
</dbReference>
<dbReference type="CDD" id="cd17536">
    <property type="entry name" value="REC_YesN-like"/>
    <property type="match status" value="1"/>
</dbReference>
<dbReference type="SUPFAM" id="SSF46689">
    <property type="entry name" value="Homeodomain-like"/>
    <property type="match status" value="2"/>
</dbReference>
<dbReference type="SMART" id="SM00342">
    <property type="entry name" value="HTH_ARAC"/>
    <property type="match status" value="1"/>
</dbReference>
<evidence type="ECO:0000256" key="1">
    <source>
        <dbReference type="ARBA" id="ARBA00023015"/>
    </source>
</evidence>
<sequence>MKIIVVDDEELVREGLSRQLRKYRPNWAVEGIFCNGREALDYLSDHAVDIMLTDIRMPVMDGLELTSITAERYPDLKSIILTGYAEFDYARRALRSGVTEYLLKPLEYQNILELLDEIERKCTRSPYLSKMDKAVYYIHEHYRDSGLTLTEVAEQVDLSAAHFSRMFKQDQGVSFIQYLTDLRMKQAAFLLEHTPLKIYEVGREAGYQDCHYFYNLFKKHYDMTPLQFRESKN</sequence>
<reference evidence="7 8" key="1">
    <citation type="submission" date="2020-08" db="EMBL/GenBank/DDBJ databases">
        <title>Genomic Encyclopedia of Type Strains, Phase III (KMG-III): the genomes of soil and plant-associated and newly described type strains.</title>
        <authorList>
            <person name="Whitman W."/>
        </authorList>
    </citation>
    <scope>NUCLEOTIDE SEQUENCE [LARGE SCALE GENOMIC DNA]</scope>
    <source>
        <strain evidence="7 8">CECT 5831</strain>
    </source>
</reference>
<dbReference type="InterPro" id="IPR001789">
    <property type="entry name" value="Sig_transdc_resp-reg_receiver"/>
</dbReference>
<protein>
    <submittedName>
        <fullName evidence="7">YesN/AraC family two-component response regulator</fullName>
    </submittedName>
</protein>
<evidence type="ECO:0000259" key="6">
    <source>
        <dbReference type="PROSITE" id="PS50110"/>
    </source>
</evidence>
<dbReference type="SMART" id="SM00448">
    <property type="entry name" value="REC"/>
    <property type="match status" value="1"/>
</dbReference>
<dbReference type="GO" id="GO:0003700">
    <property type="term" value="F:DNA-binding transcription factor activity"/>
    <property type="evidence" value="ECO:0007669"/>
    <property type="project" value="InterPro"/>
</dbReference>
<dbReference type="Gene3D" id="1.10.10.60">
    <property type="entry name" value="Homeodomain-like"/>
    <property type="match status" value="2"/>
</dbReference>
<proteinExistence type="predicted"/>
<dbReference type="PANTHER" id="PTHR43280:SF2">
    <property type="entry name" value="HTH-TYPE TRANSCRIPTIONAL REGULATOR EXSA"/>
    <property type="match status" value="1"/>
</dbReference>
<dbReference type="Pfam" id="PF12833">
    <property type="entry name" value="HTH_18"/>
    <property type="match status" value="1"/>
</dbReference>
<evidence type="ECO:0000256" key="3">
    <source>
        <dbReference type="ARBA" id="ARBA00023163"/>
    </source>
</evidence>
<gene>
    <name evidence="7" type="ORF">FHS19_002478</name>
</gene>
<dbReference type="PROSITE" id="PS50110">
    <property type="entry name" value="RESPONSE_REGULATORY"/>
    <property type="match status" value="1"/>
</dbReference>
<dbReference type="InterPro" id="IPR011006">
    <property type="entry name" value="CheY-like_superfamily"/>
</dbReference>
<dbReference type="RefSeq" id="WP_183582081.1">
    <property type="nucleotide sequence ID" value="NZ_JACHXJ010000002.1"/>
</dbReference>
<evidence type="ECO:0000313" key="8">
    <source>
        <dbReference type="Proteomes" id="UP000517523"/>
    </source>
</evidence>
<dbReference type="InterPro" id="IPR018060">
    <property type="entry name" value="HTH_AraC"/>
</dbReference>
<keyword evidence="3" id="KW-0804">Transcription</keyword>
<dbReference type="GO" id="GO:0043565">
    <property type="term" value="F:sequence-specific DNA binding"/>
    <property type="evidence" value="ECO:0007669"/>
    <property type="project" value="InterPro"/>
</dbReference>